<dbReference type="RefSeq" id="WP_085052251.1">
    <property type="nucleotide sequence ID" value="NZ_LNQR01000058.1"/>
</dbReference>
<dbReference type="EMBL" id="LNQR01000058">
    <property type="protein sequence ID" value="KWT85923.1"/>
    <property type="molecule type" value="Genomic_DNA"/>
</dbReference>
<reference evidence="2 3" key="1">
    <citation type="submission" date="2015-11" db="EMBL/GenBank/DDBJ databases">
        <authorList>
            <person name="Lin W."/>
        </authorList>
    </citation>
    <scope>NUCLEOTIDE SEQUENCE [LARGE SCALE GENOMIC DNA]</scope>
    <source>
        <strain evidence="2 3">HCH-1</strain>
    </source>
</reference>
<keyword evidence="1" id="KW-1133">Transmembrane helix</keyword>
<evidence type="ECO:0008006" key="4">
    <source>
        <dbReference type="Google" id="ProtNLM"/>
    </source>
</evidence>
<accession>A0ABR5SJV1</accession>
<evidence type="ECO:0000313" key="2">
    <source>
        <dbReference type="EMBL" id="KWT85923.1"/>
    </source>
</evidence>
<evidence type="ECO:0000313" key="3">
    <source>
        <dbReference type="Proteomes" id="UP000060487"/>
    </source>
</evidence>
<evidence type="ECO:0000256" key="1">
    <source>
        <dbReference type="SAM" id="Phobius"/>
    </source>
</evidence>
<name>A0ABR5SJV1_9BACT</name>
<comment type="caution">
    <text evidence="2">The sequence shown here is derived from an EMBL/GenBank/DDBJ whole genome shotgun (WGS) entry which is preliminary data.</text>
</comment>
<keyword evidence="1" id="KW-0472">Membrane</keyword>
<keyword evidence="3" id="KW-1185">Reference proteome</keyword>
<proteinExistence type="predicted"/>
<gene>
    <name evidence="2" type="ORF">ASN18_1634</name>
</gene>
<feature type="transmembrane region" description="Helical" evidence="1">
    <location>
        <begin position="66"/>
        <end position="86"/>
    </location>
</feature>
<organism evidence="2 3">
    <name type="scientific">Candidatus Magnetominusculus xianensis</name>
    <dbReference type="NCBI Taxonomy" id="1748249"/>
    <lineage>
        <taxon>Bacteria</taxon>
        <taxon>Pseudomonadati</taxon>
        <taxon>Nitrospirota</taxon>
        <taxon>Nitrospiria</taxon>
        <taxon>Nitrospirales</taxon>
        <taxon>Nitrospiraceae</taxon>
        <taxon>Candidatus Magnetominusculus</taxon>
    </lineage>
</organism>
<dbReference type="Gene3D" id="1.20.5.340">
    <property type="match status" value="1"/>
</dbReference>
<sequence>MATILFDTLKVVESLKSSGFSEEQAKGLSEALKVAQETSTEHLATKDDISKLELRIESVKSETLKWMFLFWAGQLLAIFAMLKAFFK</sequence>
<dbReference type="Proteomes" id="UP000060487">
    <property type="component" value="Unassembled WGS sequence"/>
</dbReference>
<protein>
    <recommendedName>
        <fullName evidence="4">DUF1640 domain-containing protein</fullName>
    </recommendedName>
</protein>
<keyword evidence="1" id="KW-0812">Transmembrane</keyword>